<dbReference type="GO" id="GO:0016051">
    <property type="term" value="P:carbohydrate biosynthetic process"/>
    <property type="evidence" value="ECO:0007669"/>
    <property type="project" value="InterPro"/>
</dbReference>
<name>A0A2K9EF91_9FIRM</name>
<evidence type="ECO:0000313" key="3">
    <source>
        <dbReference type="EMBL" id="PQQ67792.1"/>
    </source>
</evidence>
<accession>A0A2K9EF91</accession>
<dbReference type="KEGG" id="hsc:HVS_09990"/>
<evidence type="ECO:0000259" key="1">
    <source>
        <dbReference type="PROSITE" id="PS50844"/>
    </source>
</evidence>
<dbReference type="Gene3D" id="3.90.1210.10">
    <property type="entry name" value="Antifreeze-like/N-acetylneuraminic acid synthase C-terminal domain"/>
    <property type="match status" value="1"/>
</dbReference>
<dbReference type="GO" id="GO:0047444">
    <property type="term" value="F:N-acylneuraminate-9-phosphate synthase activity"/>
    <property type="evidence" value="ECO:0007669"/>
    <property type="project" value="TreeGrafter"/>
</dbReference>
<dbReference type="InterPro" id="IPR051690">
    <property type="entry name" value="PseI-like"/>
</dbReference>
<gene>
    <name evidence="2" type="primary">legI</name>
    <name evidence="3" type="ORF">B9R14_14225</name>
    <name evidence="2" type="ORF">HVS_09990</name>
</gene>
<dbReference type="InterPro" id="IPR036732">
    <property type="entry name" value="AFP_Neu5c_C_sf"/>
</dbReference>
<dbReference type="AlphaFoldDB" id="A0A2K9EF91"/>
<dbReference type="Pfam" id="PF08666">
    <property type="entry name" value="SAF"/>
    <property type="match status" value="1"/>
</dbReference>
<dbReference type="Gene3D" id="3.20.20.70">
    <property type="entry name" value="Aldolase class I"/>
    <property type="match status" value="1"/>
</dbReference>
<dbReference type="SUPFAM" id="SSF51269">
    <property type="entry name" value="AFP III-like domain"/>
    <property type="match status" value="1"/>
</dbReference>
<dbReference type="InterPro" id="IPR013974">
    <property type="entry name" value="SAF"/>
</dbReference>
<dbReference type="NCBIfam" id="TIGR03569">
    <property type="entry name" value="NeuB_NnaB"/>
    <property type="match status" value="1"/>
</dbReference>
<reference evidence="3 5" key="2">
    <citation type="journal article" date="2018" name="Syst. Appl. Microbiol.">
        <title>Characterization and high-quality draft genome sequence of Herbivorax saccincola A7, an anaerobic, alkaliphilic, thermophilic, cellulolytic, and xylanolytic bacterium.</title>
        <authorList>
            <person name="Aikawa S."/>
            <person name="Baramee S."/>
            <person name="Sermsathanaswadi J."/>
            <person name="Thianheng P."/>
            <person name="Tachaapaikoon C."/>
            <person name="Shikata A."/>
            <person name="Waeonukul R."/>
            <person name="Pason P."/>
            <person name="Ratanakhanokchai K."/>
            <person name="Kosugi A."/>
        </authorList>
    </citation>
    <scope>NUCLEOTIDE SEQUENCE [LARGE SCALE GENOMIC DNA]</scope>
    <source>
        <strain evidence="3 5">A7</strain>
    </source>
</reference>
<dbReference type="InterPro" id="IPR020007">
    <property type="entry name" value="NeuB/NeuA"/>
</dbReference>
<keyword evidence="4" id="KW-1185">Reference proteome</keyword>
<dbReference type="InterPro" id="IPR013785">
    <property type="entry name" value="Aldolase_TIM"/>
</dbReference>
<dbReference type="InterPro" id="IPR057736">
    <property type="entry name" value="SAF_PseI/NeuA/NeuB"/>
</dbReference>
<dbReference type="RefSeq" id="WP_101301804.1">
    <property type="nucleotide sequence ID" value="NZ_CP025197.1"/>
</dbReference>
<protein>
    <submittedName>
        <fullName evidence="2">N,N'-diacetyllegionaminic acid synthase</fullName>
        <ecNumber evidence="2">2.5.1.101</ecNumber>
    </submittedName>
    <submittedName>
        <fullName evidence="3">N-acetylneuraminate synthase</fullName>
    </submittedName>
</protein>
<dbReference type="CDD" id="cd11615">
    <property type="entry name" value="SAF_NeuB_like"/>
    <property type="match status" value="1"/>
</dbReference>
<reference evidence="2 4" key="1">
    <citation type="submission" date="2017-12" db="EMBL/GenBank/DDBJ databases">
        <title>Complete genome sequence of Herbivorax saccincola GGR1, a novel Cellulosome-producing hydrolytic bacterium in a thermophilic biogas plant, established by Illumina and Nanopore MinION sequencing.</title>
        <authorList>
            <person name="Pechtl A."/>
            <person name="Ruckert C."/>
            <person name="Koeck D.E."/>
            <person name="Maus I."/>
            <person name="Winkler A."/>
            <person name="Kalinowski J."/>
            <person name="Puhler A."/>
            <person name="Schwarz W.W."/>
            <person name="Zverlov V.V."/>
            <person name="Schluter A."/>
            <person name="Liebl W."/>
        </authorList>
    </citation>
    <scope>NUCLEOTIDE SEQUENCE [LARGE SCALE GENOMIC DNA]</scope>
    <source>
        <strain evidence="2">GGR1</strain>
        <strain evidence="4">SR1</strain>
    </source>
</reference>
<evidence type="ECO:0000313" key="2">
    <source>
        <dbReference type="EMBL" id="AUG57895.1"/>
    </source>
</evidence>
<dbReference type="SUPFAM" id="SSF51569">
    <property type="entry name" value="Aldolase"/>
    <property type="match status" value="1"/>
</dbReference>
<dbReference type="Proteomes" id="UP000233534">
    <property type="component" value="Chromosome"/>
</dbReference>
<dbReference type="Proteomes" id="UP000239720">
    <property type="component" value="Unassembled WGS sequence"/>
</dbReference>
<dbReference type="Pfam" id="PF03102">
    <property type="entry name" value="NeuB"/>
    <property type="match status" value="1"/>
</dbReference>
<feature type="domain" description="AFP-like" evidence="1">
    <location>
        <begin position="308"/>
        <end position="360"/>
    </location>
</feature>
<sequence>MDKKRVYIIAEAGVNHNGDVNMAKELIDVAKSAGVDGVKFQSYIAEHMVLPYADKAFYQRKEKSKSQLEMLKGLELSKEEQLEIKEYAVKNKIDFISSPFDLESLNFLVEVLNLPVIKIPSGEITNAPLILKAAMSGRKLIISTGMATLGEIEDALGVAAFGYKKRSSDVVFHGSDFKKAYYSKEGQQLLEKNVALLHCISSYPPPFNEINLKAIKTLKRCFGVVTGYSDHTEGTAVAVAAVALGAKIIEKHITLDKNLPGPDHKISLEPHELCRMVKEIRQVESAIGESYKKPAMSEEENIRLMRKSIVAARDIKKGEFFIHENLTMKRPQNGISPMKLWEITGRRATRDYKKDEVILK</sequence>
<dbReference type="PANTHER" id="PTHR42966">
    <property type="entry name" value="N-ACETYLNEURAMINATE SYNTHASE"/>
    <property type="match status" value="1"/>
</dbReference>
<proteinExistence type="predicted"/>
<dbReference type="PROSITE" id="PS50844">
    <property type="entry name" value="AFP_LIKE"/>
    <property type="match status" value="1"/>
</dbReference>
<evidence type="ECO:0000313" key="4">
    <source>
        <dbReference type="Proteomes" id="UP000233534"/>
    </source>
</evidence>
<dbReference type="EMBL" id="CP025197">
    <property type="protein sequence ID" value="AUG57895.1"/>
    <property type="molecule type" value="Genomic_DNA"/>
</dbReference>
<organism evidence="2 4">
    <name type="scientific">Acetivibrio saccincola</name>
    <dbReference type="NCBI Taxonomy" id="1677857"/>
    <lineage>
        <taxon>Bacteria</taxon>
        <taxon>Bacillati</taxon>
        <taxon>Bacillota</taxon>
        <taxon>Clostridia</taxon>
        <taxon>Eubacteriales</taxon>
        <taxon>Oscillospiraceae</taxon>
        <taxon>Acetivibrio</taxon>
    </lineage>
</organism>
<dbReference type="PANTHER" id="PTHR42966:SF1">
    <property type="entry name" value="SIALIC ACID SYNTHASE"/>
    <property type="match status" value="1"/>
</dbReference>
<dbReference type="InterPro" id="IPR013132">
    <property type="entry name" value="PseI/NeuA/B-like_N"/>
</dbReference>
<dbReference type="InterPro" id="IPR006190">
    <property type="entry name" value="SAF_AFP_Neu5Ac"/>
</dbReference>
<dbReference type="EC" id="2.5.1.101" evidence="2"/>
<dbReference type="EMBL" id="NEMB01000003">
    <property type="protein sequence ID" value="PQQ67792.1"/>
    <property type="molecule type" value="Genomic_DNA"/>
</dbReference>
<keyword evidence="2" id="KW-0808">Transferase</keyword>
<dbReference type="OrthoDB" id="9814210at2"/>
<evidence type="ECO:0000313" key="5">
    <source>
        <dbReference type="Proteomes" id="UP000239720"/>
    </source>
</evidence>